<proteinExistence type="predicted"/>
<feature type="compositionally biased region" description="Basic residues" evidence="1">
    <location>
        <begin position="96"/>
        <end position="108"/>
    </location>
</feature>
<evidence type="ECO:0000256" key="1">
    <source>
        <dbReference type="SAM" id="MobiDB-lite"/>
    </source>
</evidence>
<sequence length="143" mass="15856">MISGCGIDGRKGKVGGRAELSLRRQATYPCGHEVYLLLIVTSLAQSTVCTLSHLAPESNYAQVPSSTVNGQRSPTNPLLNSAYTQKTVLLRPSAGQRHHDHSKRKRRVSTNFQTLVEQKIIPYVRPSIHPSPTRPERQISLYP</sequence>
<keyword evidence="3" id="KW-1185">Reference proteome</keyword>
<organism evidence="2 3">
    <name type="scientific">Aspergillus indologenus CBS 114.80</name>
    <dbReference type="NCBI Taxonomy" id="1450541"/>
    <lineage>
        <taxon>Eukaryota</taxon>
        <taxon>Fungi</taxon>
        <taxon>Dikarya</taxon>
        <taxon>Ascomycota</taxon>
        <taxon>Pezizomycotina</taxon>
        <taxon>Eurotiomycetes</taxon>
        <taxon>Eurotiomycetidae</taxon>
        <taxon>Eurotiales</taxon>
        <taxon>Aspergillaceae</taxon>
        <taxon>Aspergillus</taxon>
        <taxon>Aspergillus subgen. Circumdati</taxon>
    </lineage>
</organism>
<dbReference type="Proteomes" id="UP000248817">
    <property type="component" value="Unassembled WGS sequence"/>
</dbReference>
<dbReference type="EMBL" id="KZ825588">
    <property type="protein sequence ID" value="PYI26701.1"/>
    <property type="molecule type" value="Genomic_DNA"/>
</dbReference>
<name>A0A2V5HSB7_9EURO</name>
<evidence type="ECO:0000313" key="2">
    <source>
        <dbReference type="EMBL" id="PYI26701.1"/>
    </source>
</evidence>
<gene>
    <name evidence="2" type="ORF">BP00DRAFT_50587</name>
</gene>
<protein>
    <submittedName>
        <fullName evidence="2">Uncharacterized protein</fullName>
    </submittedName>
</protein>
<dbReference type="AlphaFoldDB" id="A0A2V5HSB7"/>
<accession>A0A2V5HSB7</accession>
<feature type="region of interest" description="Disordered" evidence="1">
    <location>
        <begin position="89"/>
        <end position="108"/>
    </location>
</feature>
<reference evidence="2 3" key="1">
    <citation type="submission" date="2018-02" db="EMBL/GenBank/DDBJ databases">
        <title>The genomes of Aspergillus section Nigri reveals drivers in fungal speciation.</title>
        <authorList>
            <consortium name="DOE Joint Genome Institute"/>
            <person name="Vesth T.C."/>
            <person name="Nybo J."/>
            <person name="Theobald S."/>
            <person name="Brandl J."/>
            <person name="Frisvad J.C."/>
            <person name="Nielsen K.F."/>
            <person name="Lyhne E.K."/>
            <person name="Kogle M.E."/>
            <person name="Kuo A."/>
            <person name="Riley R."/>
            <person name="Clum A."/>
            <person name="Nolan M."/>
            <person name="Lipzen A."/>
            <person name="Salamov A."/>
            <person name="Henrissat B."/>
            <person name="Wiebenga A."/>
            <person name="De vries R.P."/>
            <person name="Grigoriev I.V."/>
            <person name="Mortensen U.H."/>
            <person name="Andersen M.R."/>
            <person name="Baker S.E."/>
        </authorList>
    </citation>
    <scope>NUCLEOTIDE SEQUENCE [LARGE SCALE GENOMIC DNA]</scope>
    <source>
        <strain evidence="2 3">CBS 114.80</strain>
    </source>
</reference>
<evidence type="ECO:0000313" key="3">
    <source>
        <dbReference type="Proteomes" id="UP000248817"/>
    </source>
</evidence>